<protein>
    <submittedName>
        <fullName evidence="7">Glutathione Stransferase, C-terminal domain containing protein</fullName>
    </submittedName>
</protein>
<dbReference type="OrthoDB" id="17208at2759"/>
<evidence type="ECO:0000256" key="2">
    <source>
        <dbReference type="ARBA" id="ARBA00022490"/>
    </source>
</evidence>
<dbReference type="GO" id="GO:0005737">
    <property type="term" value="C:cytoplasm"/>
    <property type="evidence" value="ECO:0007669"/>
    <property type="project" value="UniProtKB-SubCell"/>
</dbReference>
<accession>L8GQD0</accession>
<dbReference type="Pfam" id="PF00043">
    <property type="entry name" value="GST_C"/>
    <property type="match status" value="1"/>
</dbReference>
<keyword evidence="3 7" id="KW-0808">Transferase</keyword>
<dbReference type="FunFam" id="1.20.1050.10:FF:000039">
    <property type="entry name" value="Glutathione S-transferase theta-1"/>
    <property type="match status" value="1"/>
</dbReference>
<dbReference type="InterPro" id="IPR040079">
    <property type="entry name" value="Glutathione_S-Trfase"/>
</dbReference>
<keyword evidence="8" id="KW-1185">Reference proteome</keyword>
<dbReference type="SUPFAM" id="SSF47616">
    <property type="entry name" value="GST C-terminal domain-like"/>
    <property type="match status" value="1"/>
</dbReference>
<dbReference type="VEuPathDB" id="AmoebaDB:ACA1_218130"/>
<dbReference type="KEGG" id="acan:ACA1_218130"/>
<evidence type="ECO:0000313" key="8">
    <source>
        <dbReference type="Proteomes" id="UP000011083"/>
    </source>
</evidence>
<dbReference type="InterPro" id="IPR010987">
    <property type="entry name" value="Glutathione-S-Trfase_C-like"/>
</dbReference>
<evidence type="ECO:0000313" key="7">
    <source>
        <dbReference type="EMBL" id="ELR15190.1"/>
    </source>
</evidence>
<dbReference type="Gene3D" id="1.20.1050.10">
    <property type="match status" value="1"/>
</dbReference>
<dbReference type="InterPro" id="IPR036282">
    <property type="entry name" value="Glutathione-S-Trfase_C_sf"/>
</dbReference>
<organism evidence="7 8">
    <name type="scientific">Acanthamoeba castellanii (strain ATCC 30010 / Neff)</name>
    <dbReference type="NCBI Taxonomy" id="1257118"/>
    <lineage>
        <taxon>Eukaryota</taxon>
        <taxon>Amoebozoa</taxon>
        <taxon>Discosea</taxon>
        <taxon>Longamoebia</taxon>
        <taxon>Centramoebida</taxon>
        <taxon>Acanthamoebidae</taxon>
        <taxon>Acanthamoeba</taxon>
    </lineage>
</organism>
<dbReference type="PROSITE" id="PS50405">
    <property type="entry name" value="GST_CTER"/>
    <property type="match status" value="1"/>
</dbReference>
<dbReference type="SFLD" id="SFLDS00019">
    <property type="entry name" value="Glutathione_Transferase_(cytos"/>
    <property type="match status" value="1"/>
</dbReference>
<dbReference type="SFLD" id="SFLDG01153">
    <property type="entry name" value="Main.4:_Theta-like"/>
    <property type="match status" value="1"/>
</dbReference>
<dbReference type="InterPro" id="IPR004045">
    <property type="entry name" value="Glutathione_S-Trfase_N"/>
</dbReference>
<feature type="domain" description="GST N-terminal" evidence="5">
    <location>
        <begin position="69"/>
        <end position="150"/>
    </location>
</feature>
<reference evidence="7 8" key="1">
    <citation type="journal article" date="2013" name="Genome Biol.">
        <title>Genome of Acanthamoeba castellanii highlights extensive lateral gene transfer and early evolution of tyrosine kinase signaling.</title>
        <authorList>
            <person name="Clarke M."/>
            <person name="Lohan A.J."/>
            <person name="Liu B."/>
            <person name="Lagkouvardos I."/>
            <person name="Roy S."/>
            <person name="Zafar N."/>
            <person name="Bertelli C."/>
            <person name="Schilde C."/>
            <person name="Kianianmomeni A."/>
            <person name="Burglin T.R."/>
            <person name="Frech C."/>
            <person name="Turcotte B."/>
            <person name="Kopec K.O."/>
            <person name="Synnott J.M."/>
            <person name="Choo C."/>
            <person name="Paponov I."/>
            <person name="Finkler A."/>
            <person name="Soon Heng Tan C."/>
            <person name="Hutchins A.P."/>
            <person name="Weinmeier T."/>
            <person name="Rattei T."/>
            <person name="Chu J.S."/>
            <person name="Gimenez G."/>
            <person name="Irimia M."/>
            <person name="Rigden D.J."/>
            <person name="Fitzpatrick D.A."/>
            <person name="Lorenzo-Morales J."/>
            <person name="Bateman A."/>
            <person name="Chiu C.H."/>
            <person name="Tang P."/>
            <person name="Hegemann P."/>
            <person name="Fromm H."/>
            <person name="Raoult D."/>
            <person name="Greub G."/>
            <person name="Miranda-Saavedra D."/>
            <person name="Chen N."/>
            <person name="Nash P."/>
            <person name="Ginger M.L."/>
            <person name="Horn M."/>
            <person name="Schaap P."/>
            <person name="Caler L."/>
            <person name="Loftus B."/>
        </authorList>
    </citation>
    <scope>NUCLEOTIDE SEQUENCE [LARGE SCALE GENOMIC DNA]</scope>
    <source>
        <strain evidence="7 8">Neff</strain>
    </source>
</reference>
<dbReference type="PROSITE" id="PS50404">
    <property type="entry name" value="GST_NTER"/>
    <property type="match status" value="1"/>
</dbReference>
<evidence type="ECO:0000256" key="4">
    <source>
        <dbReference type="SAM" id="MobiDB-lite"/>
    </source>
</evidence>
<dbReference type="EMBL" id="KB008036">
    <property type="protein sequence ID" value="ELR15190.1"/>
    <property type="molecule type" value="Genomic_DNA"/>
</dbReference>
<dbReference type="RefSeq" id="XP_004337203.1">
    <property type="nucleotide sequence ID" value="XM_004337155.1"/>
</dbReference>
<evidence type="ECO:0000259" key="5">
    <source>
        <dbReference type="PROSITE" id="PS50404"/>
    </source>
</evidence>
<dbReference type="InterPro" id="IPR051369">
    <property type="entry name" value="GST_Theta"/>
</dbReference>
<evidence type="ECO:0000256" key="1">
    <source>
        <dbReference type="ARBA" id="ARBA00004496"/>
    </source>
</evidence>
<dbReference type="InterPro" id="IPR004046">
    <property type="entry name" value="GST_C"/>
</dbReference>
<evidence type="ECO:0000259" key="6">
    <source>
        <dbReference type="PROSITE" id="PS50405"/>
    </source>
</evidence>
<dbReference type="AlphaFoldDB" id="L8GQD0"/>
<dbReference type="Proteomes" id="UP000011083">
    <property type="component" value="Unassembled WGS sequence"/>
</dbReference>
<dbReference type="GO" id="GO:0004364">
    <property type="term" value="F:glutathione transferase activity"/>
    <property type="evidence" value="ECO:0007669"/>
    <property type="project" value="TreeGrafter"/>
</dbReference>
<dbReference type="PANTHER" id="PTHR43917">
    <property type="match status" value="1"/>
</dbReference>
<dbReference type="STRING" id="1257118.L8GQD0"/>
<dbReference type="GO" id="GO:0006749">
    <property type="term" value="P:glutathione metabolic process"/>
    <property type="evidence" value="ECO:0007669"/>
    <property type="project" value="TreeGrafter"/>
</dbReference>
<dbReference type="SUPFAM" id="SSF52833">
    <property type="entry name" value="Thioredoxin-like"/>
    <property type="match status" value="1"/>
</dbReference>
<proteinExistence type="predicted"/>
<gene>
    <name evidence="7" type="ORF">ACA1_218130</name>
</gene>
<keyword evidence="2" id="KW-0963">Cytoplasm</keyword>
<evidence type="ECO:0000256" key="3">
    <source>
        <dbReference type="ARBA" id="ARBA00022679"/>
    </source>
</evidence>
<feature type="region of interest" description="Disordered" evidence="4">
    <location>
        <begin position="29"/>
        <end position="59"/>
    </location>
</feature>
<dbReference type="OMA" id="WKSRVQS"/>
<feature type="domain" description="GST C-terminal" evidence="6">
    <location>
        <begin position="157"/>
        <end position="289"/>
    </location>
</feature>
<dbReference type="InterPro" id="IPR036249">
    <property type="entry name" value="Thioredoxin-like_sf"/>
</dbReference>
<dbReference type="SFLD" id="SFLDG00358">
    <property type="entry name" value="Main_(cytGST)"/>
    <property type="match status" value="1"/>
</dbReference>
<name>L8GQD0_ACACF</name>
<dbReference type="Gene3D" id="3.40.30.10">
    <property type="entry name" value="Glutaredoxin"/>
    <property type="match status" value="1"/>
</dbReference>
<sequence length="302" mass="34813">MSDSGGAGGSVFPSNWSSLLSFITSSRRNANHNANHNTNHKKKISTTKSQSAVDQAPLPSLYNSEADKDKLILLGNGMSQPSRAVMWFLEVNRIPYEFRLVRIMKGQHLSDQYATINPMRKVPVIIDHGDVVFESHTILRYLSQKYNTPDHWYPRSDLLKRTRIDSYLDWHHLGFRKAVVAYIFAKSLGRPYDAKAVARTAKEVQKAMDILNDVWLMNGKKYLMGEEVSIADLSCVCELMQLRMVDSDLGNRPQLQAYVERMAAWPGFEKVHKLFFQFVKMKKLDDYYYQHHDHDDIKKAKL</sequence>
<dbReference type="CDD" id="cd03050">
    <property type="entry name" value="GST_N_Theta"/>
    <property type="match status" value="1"/>
</dbReference>
<comment type="subcellular location">
    <subcellularLocation>
        <location evidence="1">Cytoplasm</location>
    </subcellularLocation>
</comment>
<dbReference type="Pfam" id="PF13417">
    <property type="entry name" value="GST_N_3"/>
    <property type="match status" value="1"/>
</dbReference>
<dbReference type="GeneID" id="14915789"/>
<dbReference type="PANTHER" id="PTHR43917:SF8">
    <property type="entry name" value="GH16740P-RELATED"/>
    <property type="match status" value="1"/>
</dbReference>
<dbReference type="InterPro" id="IPR040075">
    <property type="entry name" value="GST_N_Theta"/>
</dbReference>